<evidence type="ECO:0000313" key="2">
    <source>
        <dbReference type="Proteomes" id="UP001579974"/>
    </source>
</evidence>
<dbReference type="RefSeq" id="WP_275474845.1">
    <property type="nucleotide sequence ID" value="NZ_CP162940.1"/>
</dbReference>
<reference evidence="1 2" key="1">
    <citation type="journal article" date="2024" name="Int. J. Mol. Sci.">
        <title>Exploration of Alicyclobacillus spp. Genome in Search of Antibiotic Resistance.</title>
        <authorList>
            <person name="Bucka-Kolendo J."/>
            <person name="Kiousi D.E."/>
            <person name="Dekowska A."/>
            <person name="Mikolajczuk-Szczyrba A."/>
            <person name="Karadedos D.M."/>
            <person name="Michael P."/>
            <person name="Galanis A."/>
            <person name="Sokolowska B."/>
        </authorList>
    </citation>
    <scope>NUCLEOTIDE SEQUENCE [LARGE SCALE GENOMIC DNA]</scope>
    <source>
        <strain evidence="1 2">KKP 3000</strain>
    </source>
</reference>
<name>A0ABV5AEP0_9BACL</name>
<gene>
    <name evidence="1" type="ORF">KKP3000_004002</name>
</gene>
<dbReference type="EMBL" id="JBDXSU010000006">
    <property type="protein sequence ID" value="MFB5190531.1"/>
    <property type="molecule type" value="Genomic_DNA"/>
</dbReference>
<accession>A0ABV5AEP0</accession>
<evidence type="ECO:0000313" key="1">
    <source>
        <dbReference type="EMBL" id="MFB5190531.1"/>
    </source>
</evidence>
<organism evidence="1 2">
    <name type="scientific">Alicyclobacillus fastidiosus</name>
    <dbReference type="NCBI Taxonomy" id="392011"/>
    <lineage>
        <taxon>Bacteria</taxon>
        <taxon>Bacillati</taxon>
        <taxon>Bacillota</taxon>
        <taxon>Bacilli</taxon>
        <taxon>Bacillales</taxon>
        <taxon>Alicyclobacillaceae</taxon>
        <taxon>Alicyclobacillus</taxon>
    </lineage>
</organism>
<proteinExistence type="predicted"/>
<comment type="caution">
    <text evidence="1">The sequence shown here is derived from an EMBL/GenBank/DDBJ whole genome shotgun (WGS) entry which is preliminary data.</text>
</comment>
<protein>
    <submittedName>
        <fullName evidence="1">Uncharacterized protein</fullName>
    </submittedName>
</protein>
<sequence length="113" mass="12885">MSREEHHETLSGLGFYFEAEDLPIVNQYQGDWIVTGPDGKPDNYWVVTTDGKGHAISGHPSPQEALDWARNNGWLPAYVAPYGRYVEGELDAVALHDWIARGRHDRKHHRDVH</sequence>
<dbReference type="Proteomes" id="UP001579974">
    <property type="component" value="Unassembled WGS sequence"/>
</dbReference>
<keyword evidence="2" id="KW-1185">Reference proteome</keyword>